<dbReference type="EMBL" id="JAWJZY010000001">
    <property type="protein sequence ID" value="MEE8657615.1"/>
    <property type="molecule type" value="Genomic_DNA"/>
</dbReference>
<sequence>MMRRARRAEGRLIAMALLGLVGCLPGGETARAADLVAPPVMYLPNVWQGKSVAVIRVLRRVDSHIEELTIPVGQEGQYKTLHLHVAQCVEKPPTLPRDAAARLSIRDDTNPDFHFDGWIVQSAPALSTYTNPLYGVSVVRCEGNPVAPLLAPLPGPVKPDPNAVKKPEDTQGPTRDAAGPQLSSPNVQASQQDAPFELAPGGQGLTAPTNPSPSGKVPQDAPLQLAPP</sequence>
<accession>A0ABU7U208</accession>
<reference evidence="2 3" key="1">
    <citation type="submission" date="2023-10" db="EMBL/GenBank/DDBJ databases">
        <title>Sorlinia euscelidii gen. nov., sp. nov., an acetic acid bacteria isolated from the gut of Euscelidius variegatus emitter.</title>
        <authorList>
            <person name="Michoud G."/>
            <person name="Marasco R."/>
            <person name="Seferji K."/>
            <person name="Gonella E."/>
            <person name="Garuglieri E."/>
            <person name="Alma A."/>
            <person name="Mapelli F."/>
            <person name="Borin S."/>
            <person name="Daffonchio D."/>
            <person name="Crotti E."/>
        </authorList>
    </citation>
    <scope>NUCLEOTIDE SEQUENCE [LARGE SCALE GENOMIC DNA]</scope>
    <source>
        <strain evidence="2 3">EV16P</strain>
    </source>
</reference>
<evidence type="ECO:0000256" key="1">
    <source>
        <dbReference type="SAM" id="MobiDB-lite"/>
    </source>
</evidence>
<dbReference type="RefSeq" id="WP_394818637.1">
    <property type="nucleotide sequence ID" value="NZ_JAWJZY010000001.1"/>
</dbReference>
<dbReference type="Proteomes" id="UP001312908">
    <property type="component" value="Unassembled WGS sequence"/>
</dbReference>
<protein>
    <recommendedName>
        <fullName evidence="4">DUF2155 domain-containing protein</fullName>
    </recommendedName>
</protein>
<evidence type="ECO:0008006" key="4">
    <source>
        <dbReference type="Google" id="ProtNLM"/>
    </source>
</evidence>
<name>A0ABU7U208_9PROT</name>
<dbReference type="Pfam" id="PF09923">
    <property type="entry name" value="DUF2155"/>
    <property type="match status" value="1"/>
</dbReference>
<gene>
    <name evidence="2" type="ORF">DOFOFD_01095</name>
</gene>
<keyword evidence="3" id="KW-1185">Reference proteome</keyword>
<organism evidence="2 3">
    <name type="scientific">Sorlinia euscelidii</name>
    <dbReference type="NCBI Taxonomy" id="3081148"/>
    <lineage>
        <taxon>Bacteria</taxon>
        <taxon>Pseudomonadati</taxon>
        <taxon>Pseudomonadota</taxon>
        <taxon>Alphaproteobacteria</taxon>
        <taxon>Acetobacterales</taxon>
        <taxon>Acetobacteraceae</taxon>
        <taxon>Sorlinia</taxon>
    </lineage>
</organism>
<evidence type="ECO:0000313" key="2">
    <source>
        <dbReference type="EMBL" id="MEE8657615.1"/>
    </source>
</evidence>
<comment type="caution">
    <text evidence="2">The sequence shown here is derived from an EMBL/GenBank/DDBJ whole genome shotgun (WGS) entry which is preliminary data.</text>
</comment>
<feature type="region of interest" description="Disordered" evidence="1">
    <location>
        <begin position="148"/>
        <end position="228"/>
    </location>
</feature>
<dbReference type="PROSITE" id="PS51257">
    <property type="entry name" value="PROKAR_LIPOPROTEIN"/>
    <property type="match status" value="1"/>
</dbReference>
<dbReference type="InterPro" id="IPR019225">
    <property type="entry name" value="DUF2155"/>
</dbReference>
<evidence type="ECO:0000313" key="3">
    <source>
        <dbReference type="Proteomes" id="UP001312908"/>
    </source>
</evidence>
<proteinExistence type="predicted"/>
<feature type="compositionally biased region" description="Polar residues" evidence="1">
    <location>
        <begin position="181"/>
        <end position="193"/>
    </location>
</feature>